<keyword evidence="1" id="KW-0324">Glycolysis</keyword>
<sequence length="196" mass="21640">MIYLLRHGQTDYNAEGRLQGQLESTLTALGEAQVRAMAQVLKAEIADVSGWRILASPLRRTRQSAAIVSDVLGLPVEIAPPLIEVGCGAWEGRLYADVRAETPEDFNARDWFFRAPGGERFEDMTARIDPWLATLPPEPERRLILVAHGISGVMVRRAYLGLTREQAFELDTPQDALFRLSGGAMTRLTCPPVTAP</sequence>
<protein>
    <submittedName>
        <fullName evidence="3">Histidine phosphatase family protein</fullName>
    </submittedName>
</protein>
<gene>
    <name evidence="3" type="ORF">ACFQ27_09280</name>
</gene>
<dbReference type="InterPro" id="IPR013078">
    <property type="entry name" value="His_Pase_superF_clade-1"/>
</dbReference>
<evidence type="ECO:0000313" key="3">
    <source>
        <dbReference type="EMBL" id="MFD1190770.1"/>
    </source>
</evidence>
<proteinExistence type="predicted"/>
<evidence type="ECO:0000313" key="4">
    <source>
        <dbReference type="Proteomes" id="UP001597216"/>
    </source>
</evidence>
<dbReference type="InterPro" id="IPR050275">
    <property type="entry name" value="PGM_Phosphatase"/>
</dbReference>
<evidence type="ECO:0000256" key="2">
    <source>
        <dbReference type="ARBA" id="ARBA00023235"/>
    </source>
</evidence>
<dbReference type="InterPro" id="IPR029033">
    <property type="entry name" value="His_PPase_superfam"/>
</dbReference>
<reference evidence="4" key="1">
    <citation type="journal article" date="2019" name="Int. J. Syst. Evol. Microbiol.">
        <title>The Global Catalogue of Microorganisms (GCM) 10K type strain sequencing project: providing services to taxonomists for standard genome sequencing and annotation.</title>
        <authorList>
            <consortium name="The Broad Institute Genomics Platform"/>
            <consortium name="The Broad Institute Genome Sequencing Center for Infectious Disease"/>
            <person name="Wu L."/>
            <person name="Ma J."/>
        </authorList>
    </citation>
    <scope>NUCLEOTIDE SEQUENCE [LARGE SCALE GENOMIC DNA]</scope>
    <source>
        <strain evidence="4">CCUG 55074</strain>
    </source>
</reference>
<dbReference type="PROSITE" id="PS00175">
    <property type="entry name" value="PG_MUTASE"/>
    <property type="match status" value="1"/>
</dbReference>
<evidence type="ECO:0000256" key="1">
    <source>
        <dbReference type="ARBA" id="ARBA00023152"/>
    </source>
</evidence>
<dbReference type="PIRSF" id="PIRSF000709">
    <property type="entry name" value="6PFK_2-Ptase"/>
    <property type="match status" value="1"/>
</dbReference>
<dbReference type="Proteomes" id="UP001597216">
    <property type="component" value="Unassembled WGS sequence"/>
</dbReference>
<dbReference type="CDD" id="cd07067">
    <property type="entry name" value="HP_PGM_like"/>
    <property type="match status" value="1"/>
</dbReference>
<dbReference type="EMBL" id="JBHTLQ010000016">
    <property type="protein sequence ID" value="MFD1190770.1"/>
    <property type="molecule type" value="Genomic_DNA"/>
</dbReference>
<keyword evidence="4" id="KW-1185">Reference proteome</keyword>
<dbReference type="SMART" id="SM00855">
    <property type="entry name" value="PGAM"/>
    <property type="match status" value="1"/>
</dbReference>
<keyword evidence="2" id="KW-0413">Isomerase</keyword>
<dbReference type="PANTHER" id="PTHR48100">
    <property type="entry name" value="BROAD-SPECIFICITY PHOSPHATASE YOR283W-RELATED"/>
    <property type="match status" value="1"/>
</dbReference>
<dbReference type="Pfam" id="PF00300">
    <property type="entry name" value="His_Phos_1"/>
    <property type="match status" value="1"/>
</dbReference>
<organism evidence="3 4">
    <name type="scientific">Phenylobacterium conjunctum</name>
    <dbReference type="NCBI Taxonomy" id="1298959"/>
    <lineage>
        <taxon>Bacteria</taxon>
        <taxon>Pseudomonadati</taxon>
        <taxon>Pseudomonadota</taxon>
        <taxon>Alphaproteobacteria</taxon>
        <taxon>Caulobacterales</taxon>
        <taxon>Caulobacteraceae</taxon>
        <taxon>Phenylobacterium</taxon>
    </lineage>
</organism>
<dbReference type="RefSeq" id="WP_377353379.1">
    <property type="nucleotide sequence ID" value="NZ_JBHTLQ010000016.1"/>
</dbReference>
<dbReference type="Gene3D" id="3.40.50.1240">
    <property type="entry name" value="Phosphoglycerate mutase-like"/>
    <property type="match status" value="1"/>
</dbReference>
<name>A0ABW3T1H4_9CAUL</name>
<accession>A0ABW3T1H4</accession>
<comment type="caution">
    <text evidence="3">The sequence shown here is derived from an EMBL/GenBank/DDBJ whole genome shotgun (WGS) entry which is preliminary data.</text>
</comment>
<dbReference type="SUPFAM" id="SSF53254">
    <property type="entry name" value="Phosphoglycerate mutase-like"/>
    <property type="match status" value="1"/>
</dbReference>
<dbReference type="InterPro" id="IPR001345">
    <property type="entry name" value="PG/BPGM_mutase_AS"/>
</dbReference>
<dbReference type="PANTHER" id="PTHR48100:SF1">
    <property type="entry name" value="HISTIDINE PHOSPHATASE FAMILY PROTEIN-RELATED"/>
    <property type="match status" value="1"/>
</dbReference>